<proteinExistence type="predicted"/>
<organism evidence="1">
    <name type="scientific">freshwater metagenome</name>
    <dbReference type="NCBI Taxonomy" id="449393"/>
    <lineage>
        <taxon>unclassified sequences</taxon>
        <taxon>metagenomes</taxon>
        <taxon>ecological metagenomes</taxon>
    </lineage>
</organism>
<gene>
    <name evidence="1" type="ORF">UFOPK2032_00552</name>
</gene>
<dbReference type="AlphaFoldDB" id="A0A6J6J078"/>
<name>A0A6J6J078_9ZZZZ</name>
<evidence type="ECO:0000313" key="1">
    <source>
        <dbReference type="EMBL" id="CAB4630402.1"/>
    </source>
</evidence>
<protein>
    <submittedName>
        <fullName evidence="1">Unannotated protein</fullName>
    </submittedName>
</protein>
<accession>A0A6J6J078</accession>
<dbReference type="InterPro" id="IPR045596">
    <property type="entry name" value="DUF6459"/>
</dbReference>
<sequence length="146" mass="16587">MRKPDLKIEGTTKSREYENQRHLEFGPELPQTPPLQNPTLFLAGIAKAVNEVISGVRPVDQLSKVLNEHVYESLRLRSAARAQARMRDVRRVFVQPTDVLKVRFQTPAENVIESVVLLSNRQRSKAVTIRLEGENGSWRATNIGFL</sequence>
<dbReference type="Pfam" id="PF20060">
    <property type="entry name" value="DUF6459"/>
    <property type="match status" value="1"/>
</dbReference>
<reference evidence="1" key="1">
    <citation type="submission" date="2020-05" db="EMBL/GenBank/DDBJ databases">
        <authorList>
            <person name="Chiriac C."/>
            <person name="Salcher M."/>
            <person name="Ghai R."/>
            <person name="Kavagutti S V."/>
        </authorList>
    </citation>
    <scope>NUCLEOTIDE SEQUENCE</scope>
</reference>
<dbReference type="EMBL" id="CAEZVM010000014">
    <property type="protein sequence ID" value="CAB4630402.1"/>
    <property type="molecule type" value="Genomic_DNA"/>
</dbReference>